<feature type="transmembrane region" description="Helical" evidence="1">
    <location>
        <begin position="62"/>
        <end position="81"/>
    </location>
</feature>
<keyword evidence="1" id="KW-0472">Membrane</keyword>
<sequence>MCEPITATITRVITKGYAECVLWENGAPGKRHCIIEDSFGSRRGAVVELASASPREEPLARLAYLAVPVFFAMGCLLGGAGSIADRLTAGGVLALLTFVMAWLMNRRARMRRIMEYRVTRVLAPASDMR</sequence>
<dbReference type="RefSeq" id="WP_256303861.1">
    <property type="nucleotide sequence ID" value="NZ_JANFYS010000014.1"/>
</dbReference>
<keyword evidence="1" id="KW-1133">Transmembrane helix</keyword>
<name>A0AAW5JKJ3_9FIRM</name>
<dbReference type="EMBL" id="JANFYS010000014">
    <property type="protein sequence ID" value="MCQ4770373.1"/>
    <property type="molecule type" value="Genomic_DNA"/>
</dbReference>
<keyword evidence="1" id="KW-0812">Transmembrane</keyword>
<evidence type="ECO:0000313" key="3">
    <source>
        <dbReference type="Proteomes" id="UP001204562"/>
    </source>
</evidence>
<reference evidence="2" key="1">
    <citation type="submission" date="2022-06" db="EMBL/GenBank/DDBJ databases">
        <title>Isolation of gut microbiota from human fecal samples.</title>
        <authorList>
            <person name="Pamer E.G."/>
            <person name="Barat B."/>
            <person name="Waligurski E."/>
            <person name="Medina S."/>
            <person name="Paddock L."/>
            <person name="Mostad J."/>
        </authorList>
    </citation>
    <scope>NUCLEOTIDE SEQUENCE</scope>
    <source>
        <strain evidence="2">DFI.9.91</strain>
    </source>
</reference>
<organism evidence="2 3">
    <name type="scientific">Intestinimonas massiliensis</name>
    <name type="common">ex Afouda et al. 2020</name>
    <dbReference type="NCBI Taxonomy" id="1673721"/>
    <lineage>
        <taxon>Bacteria</taxon>
        <taxon>Bacillati</taxon>
        <taxon>Bacillota</taxon>
        <taxon>Clostridia</taxon>
        <taxon>Eubacteriales</taxon>
        <taxon>Intestinimonas</taxon>
    </lineage>
</organism>
<proteinExistence type="predicted"/>
<gene>
    <name evidence="2" type="ORF">NE579_07840</name>
</gene>
<feature type="transmembrane region" description="Helical" evidence="1">
    <location>
        <begin position="87"/>
        <end position="104"/>
    </location>
</feature>
<protein>
    <submittedName>
        <fullName evidence="2">Uncharacterized protein</fullName>
    </submittedName>
</protein>
<dbReference type="AlphaFoldDB" id="A0AAW5JKJ3"/>
<comment type="caution">
    <text evidence="2">The sequence shown here is derived from an EMBL/GenBank/DDBJ whole genome shotgun (WGS) entry which is preliminary data.</text>
</comment>
<dbReference type="Proteomes" id="UP001204562">
    <property type="component" value="Unassembled WGS sequence"/>
</dbReference>
<accession>A0AAW5JKJ3</accession>
<evidence type="ECO:0000256" key="1">
    <source>
        <dbReference type="SAM" id="Phobius"/>
    </source>
</evidence>
<evidence type="ECO:0000313" key="2">
    <source>
        <dbReference type="EMBL" id="MCQ4770373.1"/>
    </source>
</evidence>